<keyword evidence="1" id="KW-0472">Membrane</keyword>
<proteinExistence type="predicted"/>
<dbReference type="AlphaFoldDB" id="A0A1X9JIC2"/>
<geneLocation type="mitochondrion" evidence="2"/>
<keyword evidence="1" id="KW-1133">Transmembrane helix</keyword>
<evidence type="ECO:0000313" key="2">
    <source>
        <dbReference type="EMBL" id="AQT38578.1"/>
    </source>
</evidence>
<accession>A0A1X9JIC2</accession>
<organism evidence="2">
    <name type="scientific">Cumberlandia monodonta</name>
    <name type="common">Spectacle case pearly mussel</name>
    <name type="synonym">Margaritifera monodonta</name>
    <dbReference type="NCBI Taxonomy" id="52365"/>
    <lineage>
        <taxon>Eukaryota</taxon>
        <taxon>Metazoa</taxon>
        <taxon>Spiralia</taxon>
        <taxon>Lophotrochozoa</taxon>
        <taxon>Mollusca</taxon>
        <taxon>Bivalvia</taxon>
        <taxon>Autobranchia</taxon>
        <taxon>Heteroconchia</taxon>
        <taxon>Palaeoheterodonta</taxon>
        <taxon>Unionida</taxon>
        <taxon>Unionoidea</taxon>
        <taxon>Margaritiferidae</taxon>
        <taxon>Cumberlandia</taxon>
    </lineage>
</organism>
<reference evidence="2" key="1">
    <citation type="journal article" date="2017" name="Sci. Rep.">
        <title>Evolution of sex-dependent mtDNA transmission in freshwater mussels (Bivalvia: Unionida).</title>
        <authorList>
            <person name="Guerra D."/>
            <person name="Plazzi F."/>
            <person name="Stewart D.T."/>
            <person name="Bogan A.E."/>
            <person name="Hoeh W.R."/>
            <person name="Breton S."/>
        </authorList>
    </citation>
    <scope>NUCLEOTIDE SEQUENCE</scope>
    <source>
        <strain evidence="2">H1526g</strain>
        <tissue evidence="2">Gonad</tissue>
    </source>
</reference>
<keyword evidence="2" id="KW-0496">Mitochondrion</keyword>
<protein>
    <submittedName>
        <fullName evidence="2">ATP synthase F0 subunit 8</fullName>
    </submittedName>
</protein>
<sequence length="57" mass="6419">MPQFSPMSWSVISLLVACHFLVICVVLWWLGAGGYFVSFFGEGEVMLPLREFGFNVC</sequence>
<dbReference type="EMBL" id="KU873124">
    <property type="protein sequence ID" value="AQT38578.1"/>
    <property type="molecule type" value="Genomic_DNA"/>
</dbReference>
<keyword evidence="1" id="KW-0812">Transmembrane</keyword>
<evidence type="ECO:0000256" key="1">
    <source>
        <dbReference type="SAM" id="Phobius"/>
    </source>
</evidence>
<name>A0A1X9JIC2_CUMMO</name>
<gene>
    <name evidence="2" type="primary">atp8</name>
</gene>
<feature type="transmembrane region" description="Helical" evidence="1">
    <location>
        <begin position="12"/>
        <end position="30"/>
    </location>
</feature>